<dbReference type="PATRIC" id="fig|1004151.3.peg.2321"/>
<dbReference type="InterPro" id="IPR018030">
    <property type="entry name" value="Fimbrial_membr_usher_CS"/>
</dbReference>
<dbReference type="SUPFAM" id="SSF141729">
    <property type="entry name" value="FimD N-terminal domain-like"/>
    <property type="match status" value="1"/>
</dbReference>
<evidence type="ECO:0000313" key="14">
    <source>
        <dbReference type="Proteomes" id="UP000018957"/>
    </source>
</evidence>
<comment type="similarity">
    <text evidence="2 10">Belongs to the fimbrial export usher family.</text>
</comment>
<comment type="caution">
    <text evidence="13">The sequence shown here is derived from an EMBL/GenBank/DDBJ whole genome shotgun (WGS) entry which is preliminary data.</text>
</comment>
<evidence type="ECO:0000259" key="12">
    <source>
        <dbReference type="Pfam" id="PF13954"/>
    </source>
</evidence>
<keyword evidence="8 10" id="KW-0472">Membrane</keyword>
<protein>
    <submittedName>
        <fullName evidence="13">P pilus assembly protein, porin PapC</fullName>
    </submittedName>
</protein>
<dbReference type="Pfam" id="PF00577">
    <property type="entry name" value="Usher"/>
    <property type="match status" value="1"/>
</dbReference>
<evidence type="ECO:0000313" key="13">
    <source>
        <dbReference type="EMBL" id="ETS31577.1"/>
    </source>
</evidence>
<dbReference type="Proteomes" id="UP000018957">
    <property type="component" value="Unassembled WGS sequence"/>
</dbReference>
<dbReference type="PANTHER" id="PTHR30451">
    <property type="entry name" value="OUTER MEMBRANE USHER PROTEIN"/>
    <property type="match status" value="1"/>
</dbReference>
<keyword evidence="6 10" id="KW-0812">Transmembrane</keyword>
<dbReference type="Pfam" id="PF13954">
    <property type="entry name" value="PapC_N"/>
    <property type="match status" value="1"/>
</dbReference>
<evidence type="ECO:0000256" key="7">
    <source>
        <dbReference type="ARBA" id="ARBA00022729"/>
    </source>
</evidence>
<evidence type="ECO:0000256" key="9">
    <source>
        <dbReference type="ARBA" id="ARBA00023237"/>
    </source>
</evidence>
<dbReference type="Gene3D" id="2.60.40.3110">
    <property type="match status" value="1"/>
</dbReference>
<name>W3V6X4_9GAMM</name>
<keyword evidence="9 10" id="KW-0998">Cell outer membrane</keyword>
<dbReference type="GO" id="GO:0009297">
    <property type="term" value="P:pilus assembly"/>
    <property type="evidence" value="ECO:0007669"/>
    <property type="project" value="InterPro"/>
</dbReference>
<dbReference type="EMBL" id="AYSJ01000011">
    <property type="protein sequence ID" value="ETS31577.1"/>
    <property type="molecule type" value="Genomic_DNA"/>
</dbReference>
<evidence type="ECO:0000256" key="2">
    <source>
        <dbReference type="ARBA" id="ARBA00008064"/>
    </source>
</evidence>
<comment type="subcellular location">
    <subcellularLocation>
        <location evidence="1 10">Cell outer membrane</location>
        <topology evidence="1 10">Multi-pass membrane protein</topology>
    </subcellularLocation>
</comment>
<evidence type="ECO:0000256" key="10">
    <source>
        <dbReference type="RuleBase" id="RU003884"/>
    </source>
</evidence>
<evidence type="ECO:0000256" key="5">
    <source>
        <dbReference type="ARBA" id="ARBA00022558"/>
    </source>
</evidence>
<keyword evidence="3 10" id="KW-0813">Transport</keyword>
<evidence type="ECO:0000256" key="4">
    <source>
        <dbReference type="ARBA" id="ARBA00022452"/>
    </source>
</evidence>
<dbReference type="Gene3D" id="2.60.40.2070">
    <property type="match status" value="1"/>
</dbReference>
<dbReference type="AlphaFoldDB" id="W3V6X4"/>
<proteinExistence type="inferred from homology"/>
<dbReference type="InterPro" id="IPR037224">
    <property type="entry name" value="PapC_N_sf"/>
</dbReference>
<dbReference type="Pfam" id="PF13953">
    <property type="entry name" value="PapC_C"/>
    <property type="match status" value="1"/>
</dbReference>
<dbReference type="InterPro" id="IPR025885">
    <property type="entry name" value="PapC_N"/>
</dbReference>
<evidence type="ECO:0000256" key="8">
    <source>
        <dbReference type="ARBA" id="ARBA00023136"/>
    </source>
</evidence>
<dbReference type="Gene3D" id="3.10.20.410">
    <property type="match status" value="1"/>
</dbReference>
<accession>W3V6X4</accession>
<dbReference type="PANTHER" id="PTHR30451:SF21">
    <property type="entry name" value="FIMBRIAL USHER DOMAIN-CONTAINING PROTEIN YDET-RELATED"/>
    <property type="match status" value="1"/>
</dbReference>
<feature type="domain" description="PapC-like C-terminal" evidence="11">
    <location>
        <begin position="832"/>
        <end position="897"/>
    </location>
</feature>
<evidence type="ECO:0000259" key="11">
    <source>
        <dbReference type="Pfam" id="PF13953"/>
    </source>
</evidence>
<dbReference type="RefSeq" id="WP_241826132.1">
    <property type="nucleotide sequence ID" value="NZ_AYSJ01000011.1"/>
</dbReference>
<dbReference type="PROSITE" id="PS01151">
    <property type="entry name" value="FIMBRIAL_USHER"/>
    <property type="match status" value="1"/>
</dbReference>
<keyword evidence="4" id="KW-1134">Transmembrane beta strand</keyword>
<dbReference type="InterPro" id="IPR042186">
    <property type="entry name" value="FimD_plug_dom"/>
</dbReference>
<dbReference type="GO" id="GO:0009279">
    <property type="term" value="C:cell outer membrane"/>
    <property type="evidence" value="ECO:0007669"/>
    <property type="project" value="UniProtKB-SubCell"/>
</dbReference>
<evidence type="ECO:0000256" key="1">
    <source>
        <dbReference type="ARBA" id="ARBA00004571"/>
    </source>
</evidence>
<gene>
    <name evidence="13" type="ORF">PTE_02265</name>
</gene>
<reference evidence="13 14" key="1">
    <citation type="submission" date="2013-11" db="EMBL/GenBank/DDBJ databases">
        <title>Elucidation of the Photorhabdus temperata genome and generation of transposon mutant library to identify motility mutants.</title>
        <authorList>
            <person name="Hurst S.G.IV."/>
            <person name="Micheals B."/>
            <person name="Abebe-Akele F."/>
            <person name="Rowedder H."/>
            <person name="Bullock H."/>
            <person name="Jackobeck R."/>
            <person name="Janicki E."/>
            <person name="Tisa L.S."/>
        </authorList>
    </citation>
    <scope>NUCLEOTIDE SEQUENCE [LARGE SCALE GENOMIC DNA]</scope>
    <source>
        <strain evidence="13 14">NC19</strain>
    </source>
</reference>
<organism evidence="13 14">
    <name type="scientific">Photorhabdus khanii NC19</name>
    <dbReference type="NCBI Taxonomy" id="1004151"/>
    <lineage>
        <taxon>Bacteria</taxon>
        <taxon>Pseudomonadati</taxon>
        <taxon>Pseudomonadota</taxon>
        <taxon>Gammaproteobacteria</taxon>
        <taxon>Enterobacterales</taxon>
        <taxon>Morganellaceae</taxon>
        <taxon>Photorhabdus</taxon>
    </lineage>
</organism>
<keyword evidence="7" id="KW-0732">Signal</keyword>
<keyword evidence="5 10" id="KW-1029">Fimbrium biogenesis</keyword>
<feature type="domain" description="PapC N-terminal" evidence="12">
    <location>
        <begin position="72"/>
        <end position="222"/>
    </location>
</feature>
<keyword evidence="14" id="KW-1185">Reference proteome</keyword>
<dbReference type="GO" id="GO:0015473">
    <property type="term" value="F:fimbrial usher porin activity"/>
    <property type="evidence" value="ECO:0007669"/>
    <property type="project" value="InterPro"/>
</dbReference>
<dbReference type="InterPro" id="IPR025949">
    <property type="entry name" value="PapC-like_C"/>
</dbReference>
<dbReference type="InterPro" id="IPR043142">
    <property type="entry name" value="PapC-like_C_sf"/>
</dbReference>
<evidence type="ECO:0000256" key="3">
    <source>
        <dbReference type="ARBA" id="ARBA00022448"/>
    </source>
</evidence>
<sequence length="921" mass="99983">MLNKRWQLRMKVLIPAISRRSKRPSTCCRCVNQGIFTSLTLSKHQMGGSLVFCRVMLAFLTGWSAQATARDYFDPALLDFGSNSGQPVDLSQFETVGGQAPGTYRVDIYVNGTFFDTRDITFQRHSEGNAELTPVLTPDLLEAAGVNISGIPALKALPVDKPIESPLGKLIPQAAARLNFSQMRLNVSVPQIAMKPSTNGLVDPKLWQEGIPAFLLNYSINGSQNQRSQFGNKQTNQSLFGSFNSRLNLGAWRLRNTATYSYNTQTYNRYDSFNDAVKKTTESQQRWNFQQTYLQRDVVALRSDLTIGDTSTGSVAGQVFDGFPYRGIGLATSDPMMPGRLSGFAPIISGIAKSNAQITVTQNGSVIYQTNVAPGPFRITDLVGSSVGGDLQVTITEADGTHHGFTQAYSSLPMMLRQGQFKYEVAAGRYYSSGYGSGIRKPVFGMASMIYGLPGNVTLYGGGLVAQSYQSAALGTGLSLGMMGALSADITTSRTRLQNTPDILRGESYRAKYSKSMLTTGTTVDLTAYRYSTRNYLSFSDANTQGYSVWGELPSWMSERRRSSWQMRLSQSLPGNYSLWLSGQRDNYWGSSKTNTTLSMGLNGSFYRVGWGLNYSIDRMRGNGDWPENRQISLNVNVPLSLFGSYAALNNAYANYSFSRDSTGRSNNQLGIGGSVLDDNSLSWNVSQSQANKGRGRSGSVSMGYLGSFGQANLGYNYDSWGGRGVNYGFSGGLIAHQHGVTLASRIGDAAVLVRTSGVAGIRVMNSSSVTTNRWGYAVVPYAQTYSRNSISLDPSSLPEGADMAQGSKNVFPTSGAVVMVDYPVRIGQQLLMNLTYNGKPVPFGAMAGLKGDTDTNLAAIVGEGGQVYLSGMPPSGVLKVKWGSTPDRQCEVAFNLGPPPVKAKADKSWNPMRQLNETCR</sequence>
<evidence type="ECO:0000256" key="6">
    <source>
        <dbReference type="ARBA" id="ARBA00022692"/>
    </source>
</evidence>
<dbReference type="Gene3D" id="2.60.40.2610">
    <property type="entry name" value="Outer membrane usher protein FimD, plug domain"/>
    <property type="match status" value="1"/>
</dbReference>
<dbReference type="InterPro" id="IPR000015">
    <property type="entry name" value="Fimb_usher"/>
</dbReference>